<dbReference type="NCBIfam" id="TIGR03170">
    <property type="entry name" value="flgA_cterm"/>
    <property type="match status" value="1"/>
</dbReference>
<feature type="signal peptide" evidence="4">
    <location>
        <begin position="1"/>
        <end position="16"/>
    </location>
</feature>
<evidence type="ECO:0000256" key="2">
    <source>
        <dbReference type="ARBA" id="ARBA00022729"/>
    </source>
</evidence>
<comment type="subcellular location">
    <subcellularLocation>
        <location evidence="1 4">Periplasm</location>
    </subcellularLocation>
</comment>
<keyword evidence="6" id="KW-0282">Flagellum</keyword>
<dbReference type="Gene3D" id="2.30.30.760">
    <property type="match status" value="1"/>
</dbReference>
<dbReference type="EMBL" id="JAATOP010000001">
    <property type="protein sequence ID" value="NIY70909.1"/>
    <property type="molecule type" value="Genomic_DNA"/>
</dbReference>
<protein>
    <recommendedName>
        <fullName evidence="4">Flagella basal body P-ring formation protein FlgA</fullName>
    </recommendedName>
</protein>
<evidence type="ECO:0000313" key="6">
    <source>
        <dbReference type="EMBL" id="NIY70909.1"/>
    </source>
</evidence>
<dbReference type="PANTHER" id="PTHR36307:SF1">
    <property type="entry name" value="FLAGELLA BASAL BODY P-RING FORMATION PROTEIN FLGA"/>
    <property type="match status" value="1"/>
</dbReference>
<sequence>MRWLCALALIASPALAEGEYANGISGAQAAELVTLALTEAGVSGAEPTVPVRPFPACDHAPTVSPKFDGWETAELRCDSPSWSRNIRTRASVSQMAPLRLEITNNDAPENLGPMVVALARTMGRGEMVTAGDVRLLPRTAQTPRDTFSDIEQVVGRRLRSSIGEGQFLLTRHLDPDWAVRVGTPIALQIQVGPINVIAPGEALQDGRIGDVIELRNLSSGKVVRGVVTGDNIVALRPNII</sequence>
<accession>A0ABX0VT91</accession>
<comment type="similarity">
    <text evidence="4">Belongs to the FlgA family.</text>
</comment>
<gene>
    <name evidence="6" type="primary">flgA</name>
    <name evidence="6" type="ORF">HCZ30_00500</name>
</gene>
<evidence type="ECO:0000259" key="5">
    <source>
        <dbReference type="SMART" id="SM00858"/>
    </source>
</evidence>
<dbReference type="PANTHER" id="PTHR36307">
    <property type="entry name" value="FLAGELLA BASAL BODY P-RING FORMATION PROTEIN FLGA"/>
    <property type="match status" value="1"/>
</dbReference>
<dbReference type="Pfam" id="PF13144">
    <property type="entry name" value="ChapFlgA"/>
    <property type="match status" value="1"/>
</dbReference>
<proteinExistence type="inferred from homology"/>
<keyword evidence="6" id="KW-0969">Cilium</keyword>
<evidence type="ECO:0000256" key="1">
    <source>
        <dbReference type="ARBA" id="ARBA00004418"/>
    </source>
</evidence>
<name>A0ABX0VT91_9RHOB</name>
<reference evidence="6 7" key="1">
    <citation type="submission" date="2020-03" db="EMBL/GenBank/DDBJ databases">
        <title>Bacterial isolates of synthetic phycosphere.</title>
        <authorList>
            <person name="Fu H."/>
            <person name="Moran M.A."/>
        </authorList>
    </citation>
    <scope>NUCLEOTIDE SEQUENCE [LARGE SCALE GENOMIC DNA]</scope>
    <source>
        <strain evidence="6 7">HF1</strain>
    </source>
</reference>
<dbReference type="InterPro" id="IPR017585">
    <property type="entry name" value="SAF_FlgA"/>
</dbReference>
<evidence type="ECO:0000256" key="4">
    <source>
        <dbReference type="RuleBase" id="RU362063"/>
    </source>
</evidence>
<dbReference type="InterPro" id="IPR013974">
    <property type="entry name" value="SAF"/>
</dbReference>
<feature type="chain" id="PRO_5044989907" description="Flagella basal body P-ring formation protein FlgA" evidence="4">
    <location>
        <begin position="17"/>
        <end position="240"/>
    </location>
</feature>
<keyword evidence="2 4" id="KW-0732">Signal</keyword>
<keyword evidence="3 4" id="KW-0574">Periplasm</keyword>
<keyword evidence="7" id="KW-1185">Reference proteome</keyword>
<comment type="caution">
    <text evidence="6">The sequence shown here is derived from an EMBL/GenBank/DDBJ whole genome shotgun (WGS) entry which is preliminary data.</text>
</comment>
<dbReference type="RefSeq" id="WP_167635803.1">
    <property type="nucleotide sequence ID" value="NZ_JAATOP010000001.1"/>
</dbReference>
<dbReference type="Gene3D" id="3.90.1210.10">
    <property type="entry name" value="Antifreeze-like/N-acetylneuraminic acid synthase C-terminal domain"/>
    <property type="match status" value="1"/>
</dbReference>
<keyword evidence="6" id="KW-0966">Cell projection</keyword>
<organism evidence="6 7">
    <name type="scientific">Marivivens donghaensis</name>
    <dbReference type="NCBI Taxonomy" id="1699413"/>
    <lineage>
        <taxon>Bacteria</taxon>
        <taxon>Pseudomonadati</taxon>
        <taxon>Pseudomonadota</taxon>
        <taxon>Alphaproteobacteria</taxon>
        <taxon>Rhodobacterales</taxon>
        <taxon>Paracoccaceae</taxon>
        <taxon>Marivivens group</taxon>
        <taxon>Marivivens</taxon>
    </lineage>
</organism>
<evidence type="ECO:0000313" key="7">
    <source>
        <dbReference type="Proteomes" id="UP000709466"/>
    </source>
</evidence>
<dbReference type="InterPro" id="IPR039246">
    <property type="entry name" value="Flagellar_FlgA"/>
</dbReference>
<comment type="function">
    <text evidence="4">Involved in the assembly process of the P-ring formation. It may associate with FlgF on the rod constituting a structure essential for the P-ring assembly or may act as a modulator protein for the P-ring assembly.</text>
</comment>
<dbReference type="Proteomes" id="UP000709466">
    <property type="component" value="Unassembled WGS sequence"/>
</dbReference>
<keyword evidence="4" id="KW-1005">Bacterial flagellum biogenesis</keyword>
<dbReference type="CDD" id="cd11614">
    <property type="entry name" value="SAF_CpaB_FlgA_like"/>
    <property type="match status" value="1"/>
</dbReference>
<evidence type="ECO:0000256" key="3">
    <source>
        <dbReference type="ARBA" id="ARBA00022764"/>
    </source>
</evidence>
<feature type="domain" description="SAF" evidence="5">
    <location>
        <begin position="113"/>
        <end position="174"/>
    </location>
</feature>
<dbReference type="SMART" id="SM00858">
    <property type="entry name" value="SAF"/>
    <property type="match status" value="1"/>
</dbReference>